<dbReference type="PANTHER" id="PTHR28004:SF8">
    <property type="entry name" value="D-SERINE DEAMINASE"/>
    <property type="match status" value="1"/>
</dbReference>
<gene>
    <name evidence="3" type="ORF">LEP48_12115</name>
</gene>
<dbReference type="GO" id="GO:0008784">
    <property type="term" value="F:alanine racemase activity"/>
    <property type="evidence" value="ECO:0007669"/>
    <property type="project" value="UniProtKB-EC"/>
</dbReference>
<proteinExistence type="predicted"/>
<dbReference type="EMBL" id="JAIXCQ010000008">
    <property type="protein sequence ID" value="MCA5894088.1"/>
    <property type="molecule type" value="Genomic_DNA"/>
</dbReference>
<dbReference type="InterPro" id="IPR026956">
    <property type="entry name" value="D-ser_dehydrat-like_dom"/>
</dbReference>
<evidence type="ECO:0000256" key="1">
    <source>
        <dbReference type="SAM" id="MobiDB-lite"/>
    </source>
</evidence>
<name>A0ABS7ZGP7_9MICO</name>
<reference evidence="3 4" key="1">
    <citation type="submission" date="2021-09" db="EMBL/GenBank/DDBJ databases">
        <title>Isoptericola luteus sp. nov., a novel bacterium isolated from Harbin, the capital city of Heilongjiang province.</title>
        <authorList>
            <person name="Li J."/>
        </authorList>
    </citation>
    <scope>NUCLEOTIDE SEQUENCE [LARGE SCALE GENOMIC DNA]</scope>
    <source>
        <strain evidence="3 4">NEAU-Y5</strain>
    </source>
</reference>
<dbReference type="InterPro" id="IPR042208">
    <property type="entry name" value="D-ser_dehydrat-like_sf"/>
</dbReference>
<dbReference type="PANTHER" id="PTHR28004">
    <property type="entry name" value="ZGC:162816-RELATED"/>
    <property type="match status" value="1"/>
</dbReference>
<dbReference type="EC" id="5.1.1.1" evidence="3"/>
<dbReference type="RefSeq" id="WP_225565858.1">
    <property type="nucleotide sequence ID" value="NZ_JAIXCQ010000008.1"/>
</dbReference>
<dbReference type="Pfam" id="PF14031">
    <property type="entry name" value="D-ser_dehydrat"/>
    <property type="match status" value="1"/>
</dbReference>
<organism evidence="3 4">
    <name type="scientific">Isoptericola luteus</name>
    <dbReference type="NCBI Taxonomy" id="2879484"/>
    <lineage>
        <taxon>Bacteria</taxon>
        <taxon>Bacillati</taxon>
        <taxon>Actinomycetota</taxon>
        <taxon>Actinomycetes</taxon>
        <taxon>Micrococcales</taxon>
        <taxon>Promicromonosporaceae</taxon>
        <taxon>Isoptericola</taxon>
    </lineage>
</organism>
<dbReference type="InterPro" id="IPR029066">
    <property type="entry name" value="PLP-binding_barrel"/>
</dbReference>
<accession>A0ABS7ZGP7</accession>
<dbReference type="Proteomes" id="UP001319870">
    <property type="component" value="Unassembled WGS sequence"/>
</dbReference>
<evidence type="ECO:0000259" key="2">
    <source>
        <dbReference type="SMART" id="SM01119"/>
    </source>
</evidence>
<dbReference type="Gene3D" id="2.40.37.20">
    <property type="entry name" value="D-serine dehydratase-like domain"/>
    <property type="match status" value="1"/>
</dbReference>
<keyword evidence="4" id="KW-1185">Reference proteome</keyword>
<protein>
    <submittedName>
        <fullName evidence="3">Alanine racemase</fullName>
        <ecNumber evidence="3">5.1.1.1</ecNumber>
    </submittedName>
</protein>
<comment type="caution">
    <text evidence="3">The sequence shown here is derived from an EMBL/GenBank/DDBJ whole genome shotgun (WGS) entry which is preliminary data.</text>
</comment>
<keyword evidence="3" id="KW-0413">Isomerase</keyword>
<dbReference type="InterPro" id="IPR051466">
    <property type="entry name" value="D-amino_acid_metab_enzyme"/>
</dbReference>
<feature type="region of interest" description="Disordered" evidence="1">
    <location>
        <begin position="400"/>
        <end position="427"/>
    </location>
</feature>
<dbReference type="SUPFAM" id="SSF51419">
    <property type="entry name" value="PLP-binding barrel"/>
    <property type="match status" value="1"/>
</dbReference>
<dbReference type="SMART" id="SM01119">
    <property type="entry name" value="D-ser_dehydrat"/>
    <property type="match status" value="1"/>
</dbReference>
<feature type="domain" description="D-serine dehydratase-like" evidence="2">
    <location>
        <begin position="326"/>
        <end position="459"/>
    </location>
</feature>
<sequence length="476" mass="50544">MDHDARCGIDRTLVAALAEERTGWQHKAVPPALHGLTVTEVRERRPRLAELGTPVLTLSRPALTHNVRVMADWCAARGLDLAPHGKTTMAPQLWTEQIDAGAWAITVANASQLGVARAFGVTRVMVANSLVSPHALRWVADELAAHDDLRVLVWADSTDTVRLMDDVLAAHRDDVGPRPPLDVLVERGGAGGRTGARTGATALDVARAVSASPHLRLAGVAGYEGALAHDSDERSRGVVRAWLRDLVDLHVHITDDGLYDVAVPIVSAGGSAYFDVVAEVLGPLTGPDVRVVLRSGAYQVHDDGFYRHVSPLGDEPRTDGPALRPAMHGWVRVSSRPEAGLALVDGGKRDLPFDEGLPEVQRRRPRTSGEPLATVTGATVTALNDQHGFVRLAPAGSDLGPAAHLGPAPHLGPATSDDPATGTRPDTAAADLRIGDVLRLGLSHPCTAMDKWTMVPVIDDADAADPVVVDLVRTFF</sequence>
<evidence type="ECO:0000313" key="3">
    <source>
        <dbReference type="EMBL" id="MCA5894088.1"/>
    </source>
</evidence>
<evidence type="ECO:0000313" key="4">
    <source>
        <dbReference type="Proteomes" id="UP001319870"/>
    </source>
</evidence>
<dbReference type="Gene3D" id="3.20.20.10">
    <property type="entry name" value="Alanine racemase"/>
    <property type="match status" value="1"/>
</dbReference>